<dbReference type="GO" id="GO:0042791">
    <property type="term" value="P:5S class rRNA transcription by RNA polymerase III"/>
    <property type="evidence" value="ECO:0007669"/>
    <property type="project" value="TreeGrafter"/>
</dbReference>
<dbReference type="RefSeq" id="XP_010910884.2">
    <property type="nucleotide sequence ID" value="XM_010912582.3"/>
</dbReference>
<dbReference type="AlphaFoldDB" id="A0A6I9QMC3"/>
<evidence type="ECO:0000256" key="5">
    <source>
        <dbReference type="ARBA" id="ARBA00023242"/>
    </source>
</evidence>
<dbReference type="Gene3D" id="1.10.10.10">
    <property type="entry name" value="Winged helix-like DNA-binding domain superfamily/Winged helix DNA-binding domain"/>
    <property type="match status" value="1"/>
</dbReference>
<evidence type="ECO:0000259" key="8">
    <source>
        <dbReference type="Pfam" id="PF24538"/>
    </source>
</evidence>
<dbReference type="InterPro" id="IPR056020">
    <property type="entry name" value="DUF7599"/>
</dbReference>
<proteinExistence type="predicted"/>
<feature type="domain" description="B-block binding subunit of TFIIIC" evidence="6">
    <location>
        <begin position="112"/>
        <end position="197"/>
    </location>
</feature>
<keyword evidence="5" id="KW-0539">Nucleus</keyword>
<feature type="domain" description="General transcription factor 3C polypeptide 1 winged-helix" evidence="7">
    <location>
        <begin position="1"/>
        <end position="101"/>
    </location>
</feature>
<evidence type="ECO:0000256" key="3">
    <source>
        <dbReference type="ARBA" id="ARBA00023125"/>
    </source>
</evidence>
<dbReference type="GO" id="GO:0003677">
    <property type="term" value="F:DNA binding"/>
    <property type="evidence" value="ECO:0007669"/>
    <property type="project" value="UniProtKB-KW"/>
</dbReference>
<organism evidence="9 10">
    <name type="scientific">Elaeis guineensis var. tenera</name>
    <name type="common">Oil palm</name>
    <dbReference type="NCBI Taxonomy" id="51953"/>
    <lineage>
        <taxon>Eukaryota</taxon>
        <taxon>Viridiplantae</taxon>
        <taxon>Streptophyta</taxon>
        <taxon>Embryophyta</taxon>
        <taxon>Tracheophyta</taxon>
        <taxon>Spermatophyta</taxon>
        <taxon>Magnoliopsida</taxon>
        <taxon>Liliopsida</taxon>
        <taxon>Arecaceae</taxon>
        <taxon>Arecoideae</taxon>
        <taxon>Cocoseae</taxon>
        <taxon>Elaeidinae</taxon>
        <taxon>Elaeis</taxon>
    </lineage>
</organism>
<dbReference type="InterPro" id="IPR007309">
    <property type="entry name" value="TFIIIC_Bblock-bd"/>
</dbReference>
<evidence type="ECO:0000256" key="4">
    <source>
        <dbReference type="ARBA" id="ARBA00023163"/>
    </source>
</evidence>
<evidence type="ECO:0000313" key="9">
    <source>
        <dbReference type="Proteomes" id="UP000504607"/>
    </source>
</evidence>
<dbReference type="InterPro" id="IPR056428">
    <property type="entry name" value="WH_GTF3C1"/>
</dbReference>
<evidence type="ECO:0000259" key="7">
    <source>
        <dbReference type="Pfam" id="PF23704"/>
    </source>
</evidence>
<feature type="domain" description="DUF7599" evidence="8">
    <location>
        <begin position="242"/>
        <end position="308"/>
    </location>
</feature>
<comment type="subcellular location">
    <subcellularLocation>
        <location evidence="1">Nucleus</location>
    </subcellularLocation>
</comment>
<protein>
    <submittedName>
        <fullName evidence="10">Uncharacterized protein LOC105036858</fullName>
    </submittedName>
</protein>
<accession>A0A6I9QMC3</accession>
<keyword evidence="2" id="KW-0597">Phosphoprotein</keyword>
<dbReference type="Proteomes" id="UP000504607">
    <property type="component" value="Unplaced"/>
</dbReference>
<dbReference type="Pfam" id="PF04182">
    <property type="entry name" value="B-block_TFIIIC"/>
    <property type="match status" value="1"/>
</dbReference>
<evidence type="ECO:0000256" key="2">
    <source>
        <dbReference type="ARBA" id="ARBA00022553"/>
    </source>
</evidence>
<reference evidence="10" key="1">
    <citation type="submission" date="2025-08" db="UniProtKB">
        <authorList>
            <consortium name="RefSeq"/>
        </authorList>
    </citation>
    <scope>IDENTIFICATION</scope>
</reference>
<dbReference type="GO" id="GO:0006384">
    <property type="term" value="P:transcription initiation at RNA polymerase III promoter"/>
    <property type="evidence" value="ECO:0007669"/>
    <property type="project" value="InterPro"/>
</dbReference>
<dbReference type="InterPro" id="IPR044210">
    <property type="entry name" value="Tfc3-like"/>
</dbReference>
<keyword evidence="9" id="KW-1185">Reference proteome</keyword>
<dbReference type="GO" id="GO:0000127">
    <property type="term" value="C:transcription factor TFIIIC complex"/>
    <property type="evidence" value="ECO:0007669"/>
    <property type="project" value="InterPro"/>
</dbReference>
<dbReference type="InterPro" id="IPR036388">
    <property type="entry name" value="WH-like_DNA-bd_sf"/>
</dbReference>
<dbReference type="Pfam" id="PF23704">
    <property type="entry name" value="WHD_GTF3C1_N"/>
    <property type="match status" value="1"/>
</dbReference>
<dbReference type="PANTHER" id="PTHR15180">
    <property type="entry name" value="GENERAL TRANSCRIPTION FACTOR 3C POLYPEPTIDE 1"/>
    <property type="match status" value="1"/>
</dbReference>
<keyword evidence="3" id="KW-0238">DNA-binding</keyword>
<gene>
    <name evidence="10" type="primary">LOC105036858</name>
</gene>
<evidence type="ECO:0000256" key="1">
    <source>
        <dbReference type="ARBA" id="ARBA00004123"/>
    </source>
</evidence>
<dbReference type="InterPro" id="IPR036390">
    <property type="entry name" value="WH_DNA-bd_sf"/>
</dbReference>
<dbReference type="PANTHER" id="PTHR15180:SF1">
    <property type="entry name" value="GENERAL TRANSCRIPTION FACTOR 3C POLYPEPTIDE 1"/>
    <property type="match status" value="1"/>
</dbReference>
<dbReference type="Pfam" id="PF24538">
    <property type="entry name" value="DUF7599"/>
    <property type="match status" value="1"/>
</dbReference>
<sequence length="322" mass="35788">MDSIICSALEEICACAAAGIHLPELWPSLRDSLSAAGLHPCEPVKKAIWARLLAHPGLRFEADGSFIGSQHPTIQSFEEAEKLRIKIVAEEHLRDNFLGIYDLKAANHEISQIQRTTLERLAAARTNGVTQTELAKEFGIKGNNFFYVVRNLEYQQLIIRQSTMLRAKELADEGESGPKNTQHVTTNLLHLYRYARNLNSNSQQKIVITKPGILGSLDNADGSTLKADGTPGDSVNDDVSIKDYLPEMKAICDKLEEASGKVLVASDIKLALGYRKSPGHRAWRSILNRLKDAHLVEEFQAKVNNRVRSTNCNDRLCLFTLS</sequence>
<evidence type="ECO:0000259" key="6">
    <source>
        <dbReference type="Pfam" id="PF04182"/>
    </source>
</evidence>
<keyword evidence="4" id="KW-0804">Transcription</keyword>
<evidence type="ECO:0000313" key="10">
    <source>
        <dbReference type="RefSeq" id="XP_010910884.2"/>
    </source>
</evidence>
<dbReference type="SUPFAM" id="SSF46785">
    <property type="entry name" value="Winged helix' DNA-binding domain"/>
    <property type="match status" value="1"/>
</dbReference>
<dbReference type="GO" id="GO:0005634">
    <property type="term" value="C:nucleus"/>
    <property type="evidence" value="ECO:0007669"/>
    <property type="project" value="UniProtKB-SubCell"/>
</dbReference>
<dbReference type="InParanoid" id="A0A6I9QMC3"/>
<name>A0A6I9QMC3_ELAGV</name>
<dbReference type="OrthoDB" id="68020at2759"/>